<dbReference type="KEGG" id="mten:GWK48_06635"/>
<dbReference type="RefSeq" id="WP_174630741.1">
    <property type="nucleotide sequence ID" value="NZ_CP049074.1"/>
</dbReference>
<reference evidence="1 2" key="1">
    <citation type="submission" date="2020-02" db="EMBL/GenBank/DDBJ databases">
        <title>Comparative genome analysis reveals the metabolism and evolution of the thermophilic archaeal genus Metallosphaera.</title>
        <authorList>
            <person name="Jiang C."/>
        </authorList>
    </citation>
    <scope>NUCLEOTIDE SEQUENCE [LARGE SCALE GENOMIC DNA]</scope>
    <source>
        <strain evidence="1 2">Ric-A</strain>
    </source>
</reference>
<protein>
    <submittedName>
        <fullName evidence="1">Uncharacterized protein</fullName>
    </submittedName>
</protein>
<proteinExistence type="predicted"/>
<accession>A0A6N0NTS8</accession>
<keyword evidence="2" id="KW-1185">Reference proteome</keyword>
<sequence length="97" mass="11655">MRIQAKGSYLYVTLWDRGKKKPKRFYLGRAEEIEKWEALFNTVRGYKVDEDSIKEYLDLYLDKEKNYTKWEYVLLSFVVGGLFERGDEIQRSLQKSS</sequence>
<dbReference type="AlphaFoldDB" id="A0A6N0NTS8"/>
<evidence type="ECO:0000313" key="1">
    <source>
        <dbReference type="EMBL" id="QKR00092.1"/>
    </source>
</evidence>
<gene>
    <name evidence="1" type="ORF">GWK48_06635</name>
</gene>
<dbReference type="OrthoDB" id="43538at2157"/>
<evidence type="ECO:0000313" key="2">
    <source>
        <dbReference type="Proteomes" id="UP000509301"/>
    </source>
</evidence>
<dbReference type="Proteomes" id="UP000509301">
    <property type="component" value="Chromosome"/>
</dbReference>
<dbReference type="GeneID" id="55641611"/>
<dbReference type="EMBL" id="CP049074">
    <property type="protein sequence ID" value="QKR00092.1"/>
    <property type="molecule type" value="Genomic_DNA"/>
</dbReference>
<organism evidence="1 2">
    <name type="scientific">Metallosphaera tengchongensis</name>
    <dbReference type="NCBI Taxonomy" id="1532350"/>
    <lineage>
        <taxon>Archaea</taxon>
        <taxon>Thermoproteota</taxon>
        <taxon>Thermoprotei</taxon>
        <taxon>Sulfolobales</taxon>
        <taxon>Sulfolobaceae</taxon>
        <taxon>Metallosphaera</taxon>
    </lineage>
</organism>
<name>A0A6N0NTS8_9CREN</name>